<evidence type="ECO:0000313" key="3">
    <source>
        <dbReference type="Proteomes" id="UP000214646"/>
    </source>
</evidence>
<protein>
    <submittedName>
        <fullName evidence="2">Uncharacterized protein</fullName>
    </submittedName>
</protein>
<name>A0A225D7G9_9BACT</name>
<sequence length="131" mass="14002">MKRVSAIALGVALLVLAAAPGRGSDDKTGDALAKAKAKFEADMTKARAAAKVYFDGREKKARDKGDKKLVDVAKDERKAFDDHGVLAATGPKDLQRQVTAPRTAIEKAYTLAIKEYTKAKKDDLAAAADQE</sequence>
<accession>A0A225D7G9</accession>
<keyword evidence="1" id="KW-0732">Signal</keyword>
<dbReference type="RefSeq" id="WP_088258761.1">
    <property type="nucleotide sequence ID" value="NZ_NIDE01000017.1"/>
</dbReference>
<keyword evidence="3" id="KW-1185">Reference proteome</keyword>
<comment type="caution">
    <text evidence="2">The sequence shown here is derived from an EMBL/GenBank/DDBJ whole genome shotgun (WGS) entry which is preliminary data.</text>
</comment>
<feature type="chain" id="PRO_5012036360" evidence="1">
    <location>
        <begin position="18"/>
        <end position="131"/>
    </location>
</feature>
<dbReference type="EMBL" id="NIDE01000017">
    <property type="protein sequence ID" value="OWK35584.1"/>
    <property type="molecule type" value="Genomic_DNA"/>
</dbReference>
<dbReference type="Proteomes" id="UP000214646">
    <property type="component" value="Unassembled WGS sequence"/>
</dbReference>
<evidence type="ECO:0000256" key="1">
    <source>
        <dbReference type="SAM" id="SignalP"/>
    </source>
</evidence>
<organism evidence="2 3">
    <name type="scientific">Fimbriiglobus ruber</name>
    <dbReference type="NCBI Taxonomy" id="1908690"/>
    <lineage>
        <taxon>Bacteria</taxon>
        <taxon>Pseudomonadati</taxon>
        <taxon>Planctomycetota</taxon>
        <taxon>Planctomycetia</taxon>
        <taxon>Gemmatales</taxon>
        <taxon>Gemmataceae</taxon>
        <taxon>Fimbriiglobus</taxon>
    </lineage>
</organism>
<reference evidence="3" key="1">
    <citation type="submission" date="2017-06" db="EMBL/GenBank/DDBJ databases">
        <title>Genome analysis of Fimbriiglobus ruber SP5, the first member of the order Planctomycetales with confirmed chitinolytic capability.</title>
        <authorList>
            <person name="Ravin N.V."/>
            <person name="Rakitin A.L."/>
            <person name="Ivanova A.A."/>
            <person name="Beletsky A.V."/>
            <person name="Kulichevskaya I.S."/>
            <person name="Mardanov A.V."/>
            <person name="Dedysh S.N."/>
        </authorList>
    </citation>
    <scope>NUCLEOTIDE SEQUENCE [LARGE SCALE GENOMIC DNA]</scope>
    <source>
        <strain evidence="3">SP5</strain>
    </source>
</reference>
<proteinExistence type="predicted"/>
<evidence type="ECO:0000313" key="2">
    <source>
        <dbReference type="EMBL" id="OWK35584.1"/>
    </source>
</evidence>
<dbReference type="AlphaFoldDB" id="A0A225D7G9"/>
<gene>
    <name evidence="2" type="ORF">FRUB_08147</name>
</gene>
<feature type="signal peptide" evidence="1">
    <location>
        <begin position="1"/>
        <end position="17"/>
    </location>
</feature>